<protein>
    <submittedName>
        <fullName evidence="2">Uncharacterized protein</fullName>
    </submittedName>
</protein>
<gene>
    <name evidence="2" type="ORF">Purlil1_8004</name>
</gene>
<feature type="region of interest" description="Disordered" evidence="1">
    <location>
        <begin position="93"/>
        <end position="116"/>
    </location>
</feature>
<dbReference type="EMBL" id="JAWRVI010000030">
    <property type="protein sequence ID" value="KAK4087673.1"/>
    <property type="molecule type" value="Genomic_DNA"/>
</dbReference>
<accession>A0ABR0BUC0</accession>
<feature type="region of interest" description="Disordered" evidence="1">
    <location>
        <begin position="519"/>
        <end position="578"/>
    </location>
</feature>
<feature type="region of interest" description="Disordered" evidence="1">
    <location>
        <begin position="444"/>
        <end position="472"/>
    </location>
</feature>
<keyword evidence="3" id="KW-1185">Reference proteome</keyword>
<evidence type="ECO:0000256" key="1">
    <source>
        <dbReference type="SAM" id="MobiDB-lite"/>
    </source>
</evidence>
<sequence length="859" mass="91795">MAGQGLALWRSPRRGPASWAWPSTEPDEAGDPGHVATRRYKAGLAWPGWESGTLPCRALACPRQGLGRMRNGVAAGVEEAAPCVVLVKRREVERRQPGAGQGQRERAREGANAVTKSRGRVHGRTCDLCEYIGMGLTRASQCQRSAAQARPDQARPGGAGASAGADAGAGGVVGGFGARPGRRSGDDERCPVPAPVRTPHKTWRRNTIGAREESEETEGTRGPGWFPFPSTCLRCGQERQKRQELARHWAAGIREGAARWAGLGWARWAGLGTSWPMGTSWAGSRGWHDELAGAGRVSHGDGREGGRDSHGCMARAREGGRHGLLDLRHGVASCNATQRNATQHQAAGLDPACHGCPSPASAKTTNRCTRDLAHAQSRIDIRGLGVTIAREPSQASPRLFSGLSIDDAVPGASRFAWGRFVPHPAHGAGSQLMRQIAGSYRLARDPRLAPPGAPSPLVVCSTSKPVGSTRRSNERRLLACASPTAQHCHVPFTRVSSMYMHPRARSANQERLIHSHQRLTSADATNKSHDNTPRSAGSRPHASAPAVPGLVDEQRHDAPVPPQQSKNSPYGRGTAKCEPSLTTANTMISSQAVWSYQRCHLQRTKIDQGISSQGAVSHLSVAGRPFTGSHSINSPAGELSWRRFGGLPLGGSGAASLRDSSRDRVVDQPVLQDDTRLHTPSEARARWDGALVVPATPKPERHRCHCHGREDDELEPQEPIIPGATKCDSAAMSLPKPVAGPCILPHGAACIVQRGDRTSMSLSLMPWRSHPHGVPPANQAGGPSATSKSFVPLAALELDRSPPLALLRLTVRHGKWARIDGQGSRRVGFSLLVGARVHVARRGHFSAKQSAPAKQTTYY</sequence>
<feature type="compositionally biased region" description="Low complexity" evidence="1">
    <location>
        <begin position="144"/>
        <end position="156"/>
    </location>
</feature>
<name>A0ABR0BUC0_PURLI</name>
<evidence type="ECO:0000313" key="3">
    <source>
        <dbReference type="Proteomes" id="UP001287286"/>
    </source>
</evidence>
<evidence type="ECO:0000313" key="2">
    <source>
        <dbReference type="EMBL" id="KAK4087673.1"/>
    </source>
</evidence>
<organism evidence="2 3">
    <name type="scientific">Purpureocillium lilacinum</name>
    <name type="common">Paecilomyces lilacinus</name>
    <dbReference type="NCBI Taxonomy" id="33203"/>
    <lineage>
        <taxon>Eukaryota</taxon>
        <taxon>Fungi</taxon>
        <taxon>Dikarya</taxon>
        <taxon>Ascomycota</taxon>
        <taxon>Pezizomycotina</taxon>
        <taxon>Sordariomycetes</taxon>
        <taxon>Hypocreomycetidae</taxon>
        <taxon>Hypocreales</taxon>
        <taxon>Ophiocordycipitaceae</taxon>
        <taxon>Purpureocillium</taxon>
    </lineage>
</organism>
<dbReference type="Proteomes" id="UP001287286">
    <property type="component" value="Unassembled WGS sequence"/>
</dbReference>
<feature type="compositionally biased region" description="Polar residues" evidence="1">
    <location>
        <begin position="460"/>
        <end position="470"/>
    </location>
</feature>
<feature type="region of interest" description="Disordered" evidence="1">
    <location>
        <begin position="1"/>
        <end position="34"/>
    </location>
</feature>
<feature type="region of interest" description="Disordered" evidence="1">
    <location>
        <begin position="144"/>
        <end position="223"/>
    </location>
</feature>
<comment type="caution">
    <text evidence="2">The sequence shown here is derived from an EMBL/GenBank/DDBJ whole genome shotgun (WGS) entry which is preliminary data.</text>
</comment>
<proteinExistence type="predicted"/>
<feature type="compositionally biased region" description="Gly residues" evidence="1">
    <location>
        <begin position="157"/>
        <end position="178"/>
    </location>
</feature>
<reference evidence="2 3" key="1">
    <citation type="journal article" date="2024" name="Microbiol. Resour. Announc.">
        <title>Genome annotations for the ascomycete fungi Trichoderma harzianum, Trichoderma aggressivum, and Purpureocillium lilacinum.</title>
        <authorList>
            <person name="Beijen E.P.W."/>
            <person name="Ohm R.A."/>
        </authorList>
    </citation>
    <scope>NUCLEOTIDE SEQUENCE [LARGE SCALE GENOMIC DNA]</scope>
    <source>
        <strain evidence="2 3">CBS 150709</strain>
    </source>
</reference>